<evidence type="ECO:0000256" key="4">
    <source>
        <dbReference type="PROSITE-ProRule" id="PRU00335"/>
    </source>
</evidence>
<evidence type="ECO:0000256" key="1">
    <source>
        <dbReference type="ARBA" id="ARBA00023015"/>
    </source>
</evidence>
<dbReference type="InterPro" id="IPR009057">
    <property type="entry name" value="Homeodomain-like_sf"/>
</dbReference>
<dbReference type="Proteomes" id="UP000076442">
    <property type="component" value="Unassembled WGS sequence"/>
</dbReference>
<evidence type="ECO:0000313" key="10">
    <source>
        <dbReference type="Proteomes" id="UP000665181"/>
    </source>
</evidence>
<dbReference type="EMBL" id="CP125292">
    <property type="protein sequence ID" value="WHM19612.1"/>
    <property type="molecule type" value="Genomic_DNA"/>
</dbReference>
<dbReference type="PANTHER" id="PTHR47506">
    <property type="entry name" value="TRANSCRIPTIONAL REGULATORY PROTEIN"/>
    <property type="match status" value="1"/>
</dbReference>
<dbReference type="InterPro" id="IPR036271">
    <property type="entry name" value="Tet_transcr_reg_TetR-rel_C_sf"/>
</dbReference>
<dbReference type="Proteomes" id="UP000665181">
    <property type="component" value="Unassembled WGS sequence"/>
</dbReference>
<proteinExistence type="predicted"/>
<evidence type="ECO:0000313" key="7">
    <source>
        <dbReference type="EMBL" id="MBO3794078.1"/>
    </source>
</evidence>
<dbReference type="InterPro" id="IPR001647">
    <property type="entry name" value="HTH_TetR"/>
</dbReference>
<reference evidence="6 9" key="1">
    <citation type="submission" date="2015-09" db="EMBL/GenBank/DDBJ databases">
        <title>Spore heat resistance.</title>
        <authorList>
            <person name="Boekhorst J."/>
            <person name="Berendsen E.M."/>
            <person name="Wells-Bennik M.H."/>
            <person name="Kuipers O.P."/>
        </authorList>
    </citation>
    <scope>NUCLEOTIDE SEQUENCE [LARGE SCALE GENOMIC DNA]</scope>
    <source>
        <strain evidence="6 9">B4122</strain>
    </source>
</reference>
<dbReference type="PROSITE" id="PS50977">
    <property type="entry name" value="HTH_TETR_2"/>
    <property type="match status" value="1"/>
</dbReference>
<organism evidence="7 10">
    <name type="scientific">Bacillus subtilis</name>
    <dbReference type="NCBI Taxonomy" id="1423"/>
    <lineage>
        <taxon>Bacteria</taxon>
        <taxon>Bacillati</taxon>
        <taxon>Bacillota</taxon>
        <taxon>Bacilli</taxon>
        <taxon>Bacillales</taxon>
        <taxon>Bacillaceae</taxon>
        <taxon>Bacillus</taxon>
    </lineage>
</organism>
<dbReference type="RefSeq" id="WP_003227022.1">
    <property type="nucleotide sequence ID" value="NZ_AP024621.1"/>
</dbReference>
<gene>
    <name evidence="7" type="primary">yxaF</name>
    <name evidence="6" type="ORF">B4122_4266</name>
    <name evidence="7" type="ORF">J5227_07070</name>
    <name evidence="8" type="ORF">QL281_11650</name>
</gene>
<sequence length="191" mass="21079">MTSRGDSREKILHTASRLFQLQGYHATGLNQIVKESGAPKGSLYHFFPNGKEELAIEAVTYTGKIVEHLIQQSMDESSDPVEAIQLFIKKTASQFDNTESIKGIPVGLLASETALISEPLRTVCMKVFKSWEAVFARKLMENGFAEEEANQLGTLINSMIEGGIMLSLTNKDKTPLLLIAEQIPVLVRKKG</sequence>
<dbReference type="Pfam" id="PF00440">
    <property type="entry name" value="TetR_N"/>
    <property type="match status" value="1"/>
</dbReference>
<dbReference type="OMA" id="ACPIATI"/>
<evidence type="ECO:0000256" key="2">
    <source>
        <dbReference type="ARBA" id="ARBA00023125"/>
    </source>
</evidence>
<evidence type="ECO:0000259" key="5">
    <source>
        <dbReference type="PROSITE" id="PS50977"/>
    </source>
</evidence>
<keyword evidence="3" id="KW-0804">Transcription</keyword>
<accession>A0A0A1MJM9</accession>
<protein>
    <submittedName>
        <fullName evidence="6">Transcriptional regulator TetR family</fullName>
    </submittedName>
    <submittedName>
        <fullName evidence="7">Transcriptional regulator YxaF</fullName>
    </submittedName>
</protein>
<keyword evidence="1" id="KW-0805">Transcription regulation</keyword>
<dbReference type="Proteomes" id="UP001229422">
    <property type="component" value="Chromosome"/>
</dbReference>
<reference evidence="8" key="3">
    <citation type="submission" date="2023-05" db="EMBL/GenBank/DDBJ databases">
        <title>Complete genome sequence of Bacillus subtilis SRCM117797 isolated from Soybean paste.</title>
        <authorList>
            <person name="Abraha H.B."/>
            <person name="Kim K.-P."/>
            <person name="Ryu M.-S."/>
            <person name="Jeong D.-Y."/>
        </authorList>
    </citation>
    <scope>NUCLEOTIDE SEQUENCE</scope>
    <source>
        <strain evidence="8">SRCM117797</strain>
    </source>
</reference>
<dbReference type="InterPro" id="IPR054156">
    <property type="entry name" value="YxaF_TetR_C"/>
</dbReference>
<evidence type="ECO:0000313" key="6">
    <source>
        <dbReference type="EMBL" id="KZD88316.1"/>
    </source>
</evidence>
<dbReference type="EMBL" id="JAGFPW010000004">
    <property type="protein sequence ID" value="MBO3794078.1"/>
    <property type="molecule type" value="Genomic_DNA"/>
</dbReference>
<dbReference type="Pfam" id="PF21993">
    <property type="entry name" value="TetR_C_13_2"/>
    <property type="match status" value="1"/>
</dbReference>
<evidence type="ECO:0000313" key="8">
    <source>
        <dbReference type="EMBL" id="WHM19612.1"/>
    </source>
</evidence>
<dbReference type="AlphaFoldDB" id="A0A0A1MJM9"/>
<dbReference type="GO" id="GO:0003677">
    <property type="term" value="F:DNA binding"/>
    <property type="evidence" value="ECO:0007669"/>
    <property type="project" value="UniProtKB-UniRule"/>
</dbReference>
<dbReference type="PRINTS" id="PR00455">
    <property type="entry name" value="HTHTETR"/>
</dbReference>
<evidence type="ECO:0000256" key="3">
    <source>
        <dbReference type="ARBA" id="ARBA00023163"/>
    </source>
</evidence>
<keyword evidence="2 4" id="KW-0238">DNA-binding</keyword>
<feature type="domain" description="HTH tetR-type" evidence="5">
    <location>
        <begin position="5"/>
        <end position="65"/>
    </location>
</feature>
<dbReference type="SUPFAM" id="SSF46689">
    <property type="entry name" value="Homeodomain-like"/>
    <property type="match status" value="1"/>
</dbReference>
<dbReference type="PANTHER" id="PTHR47506:SF3">
    <property type="entry name" value="HTH-TYPE TRANSCRIPTIONAL REGULATOR LMRA"/>
    <property type="match status" value="1"/>
</dbReference>
<dbReference type="SUPFAM" id="SSF48498">
    <property type="entry name" value="Tetracyclin repressor-like, C-terminal domain"/>
    <property type="match status" value="1"/>
</dbReference>
<dbReference type="SMR" id="A0A0A1MJM9"/>
<evidence type="ECO:0000313" key="9">
    <source>
        <dbReference type="Proteomes" id="UP000076442"/>
    </source>
</evidence>
<dbReference type="EMBL" id="LJZV01000027">
    <property type="protein sequence ID" value="KZD88316.1"/>
    <property type="molecule type" value="Genomic_DNA"/>
</dbReference>
<name>A0A0A1MJM9_BACIU</name>
<reference evidence="7" key="2">
    <citation type="submission" date="2021-03" db="EMBL/GenBank/DDBJ databases">
        <title>Isolation of Bacillus subtilis from fermented food sample.</title>
        <authorList>
            <person name="Lakshmanan V."/>
            <person name="Athira K."/>
            <person name="Rajagopal K."/>
        </authorList>
    </citation>
    <scope>NUCLEOTIDE SEQUENCE</scope>
    <source>
        <strain evidence="7">S1</strain>
    </source>
</reference>
<feature type="DNA-binding region" description="H-T-H motif" evidence="4">
    <location>
        <begin position="28"/>
        <end position="47"/>
    </location>
</feature>
<dbReference type="Gene3D" id="1.10.357.10">
    <property type="entry name" value="Tetracycline Repressor, domain 2"/>
    <property type="match status" value="1"/>
</dbReference>